<reference evidence="2" key="1">
    <citation type="submission" date="2015-07" db="EMBL/GenBank/DDBJ databases">
        <authorList>
            <person name="Rodrigo-Torres Lidia"/>
            <person name="Arahal R.David."/>
        </authorList>
    </citation>
    <scope>NUCLEOTIDE SEQUENCE [LARGE SCALE GENOMIC DNA]</scope>
    <source>
        <strain evidence="2">CECT 5096</strain>
    </source>
</reference>
<accession>A0A0M7A7S0</accession>
<evidence type="ECO:0000313" key="1">
    <source>
        <dbReference type="EMBL" id="CTQ65986.1"/>
    </source>
</evidence>
<dbReference type="Proteomes" id="UP000049983">
    <property type="component" value="Unassembled WGS sequence"/>
</dbReference>
<sequence>MTQVGVGGELDTSAQEGFERLTPTAVSTIADTFQLTAMSADLAFIHRAEKVRNRPRECRLL</sequence>
<evidence type="ECO:0000313" key="2">
    <source>
        <dbReference type="Proteomes" id="UP000049983"/>
    </source>
</evidence>
<protein>
    <submittedName>
        <fullName evidence="1">Uncharacterized protein</fullName>
    </submittedName>
</protein>
<dbReference type="AlphaFoldDB" id="A0A0M7A7S0"/>
<dbReference type="EMBL" id="CXWC01000002">
    <property type="protein sequence ID" value="CTQ65986.1"/>
    <property type="molecule type" value="Genomic_DNA"/>
</dbReference>
<keyword evidence="2" id="KW-1185">Reference proteome</keyword>
<proteinExistence type="predicted"/>
<name>A0A0M7A7S0_9HYPH</name>
<gene>
    <name evidence="1" type="ORF">LA5096_00925</name>
</gene>
<organism evidence="1 2">
    <name type="scientific">Roseibium album</name>
    <dbReference type="NCBI Taxonomy" id="311410"/>
    <lineage>
        <taxon>Bacteria</taxon>
        <taxon>Pseudomonadati</taxon>
        <taxon>Pseudomonadota</taxon>
        <taxon>Alphaproteobacteria</taxon>
        <taxon>Hyphomicrobiales</taxon>
        <taxon>Stappiaceae</taxon>
        <taxon>Roseibium</taxon>
    </lineage>
</organism>